<dbReference type="RefSeq" id="WP_012844772.1">
    <property type="nucleotide sequence ID" value="NC_013501.1"/>
</dbReference>
<accession>D0MED4</accession>
<proteinExistence type="predicted"/>
<dbReference type="HOGENOM" id="CLU_149392_0_0_10"/>
<protein>
    <submittedName>
        <fullName evidence="2">Uncharacterized protein</fullName>
    </submittedName>
</protein>
<feature type="transmembrane region" description="Helical" evidence="1">
    <location>
        <begin position="7"/>
        <end position="27"/>
    </location>
</feature>
<dbReference type="eggNOG" id="ENOG5033J4K">
    <property type="taxonomic scope" value="Bacteria"/>
</dbReference>
<dbReference type="EMBL" id="CP001807">
    <property type="protein sequence ID" value="ACY49162.1"/>
    <property type="molecule type" value="Genomic_DNA"/>
</dbReference>
<evidence type="ECO:0000313" key="3">
    <source>
        <dbReference type="Proteomes" id="UP000002221"/>
    </source>
</evidence>
<gene>
    <name evidence="2" type="ordered locus">Rmar_2283</name>
</gene>
<keyword evidence="3" id="KW-1185">Reference proteome</keyword>
<organism evidence="2 3">
    <name type="scientific">Rhodothermus marinus (strain ATCC 43812 / DSM 4252 / R-10)</name>
    <name type="common">Rhodothermus obamensis</name>
    <dbReference type="NCBI Taxonomy" id="518766"/>
    <lineage>
        <taxon>Bacteria</taxon>
        <taxon>Pseudomonadati</taxon>
        <taxon>Rhodothermota</taxon>
        <taxon>Rhodothermia</taxon>
        <taxon>Rhodothermales</taxon>
        <taxon>Rhodothermaceae</taxon>
        <taxon>Rhodothermus</taxon>
    </lineage>
</organism>
<name>D0MED4_RHOM4</name>
<evidence type="ECO:0000256" key="1">
    <source>
        <dbReference type="SAM" id="Phobius"/>
    </source>
</evidence>
<keyword evidence="1" id="KW-1133">Transmembrane helix</keyword>
<feature type="transmembrane region" description="Helical" evidence="1">
    <location>
        <begin position="77"/>
        <end position="97"/>
    </location>
</feature>
<dbReference type="STRING" id="518766.Rmar_2283"/>
<evidence type="ECO:0000313" key="2">
    <source>
        <dbReference type="EMBL" id="ACY49162.1"/>
    </source>
</evidence>
<dbReference type="KEGG" id="rmr:Rmar_2283"/>
<keyword evidence="1" id="KW-0812">Transmembrane</keyword>
<sequence length="136" mass="14935">MPPASYWLVRLSLVHLLLGFTAGAWLLVHKAGWLPALPGLLTVHVELVLLGFMVLFAVAVAWWILPRTRGERPPDRGAWAAGGLLAMGVWLVVFGAVGTVREVQTAGRLLELLAVAGWARLLWPRILIANRHHRSS</sequence>
<feature type="transmembrane region" description="Helical" evidence="1">
    <location>
        <begin position="47"/>
        <end position="65"/>
    </location>
</feature>
<keyword evidence="1" id="KW-0472">Membrane</keyword>
<reference evidence="2 3" key="1">
    <citation type="journal article" date="2009" name="Stand. Genomic Sci.">
        <title>Complete genome sequence of Rhodothermus marinus type strain (R-10).</title>
        <authorList>
            <person name="Nolan M."/>
            <person name="Tindall B.J."/>
            <person name="Pomrenke H."/>
            <person name="Lapidus A."/>
            <person name="Copeland A."/>
            <person name="Glavina Del Rio T."/>
            <person name="Lucas S."/>
            <person name="Chen F."/>
            <person name="Tice H."/>
            <person name="Cheng J.F."/>
            <person name="Saunders E."/>
            <person name="Han C."/>
            <person name="Bruce D."/>
            <person name="Goodwin L."/>
            <person name="Chain P."/>
            <person name="Pitluck S."/>
            <person name="Ovchinikova G."/>
            <person name="Pati A."/>
            <person name="Ivanova N."/>
            <person name="Mavromatis K."/>
            <person name="Chen A."/>
            <person name="Palaniappan K."/>
            <person name="Land M."/>
            <person name="Hauser L."/>
            <person name="Chang Y.J."/>
            <person name="Jeffries C.D."/>
            <person name="Brettin T."/>
            <person name="Goker M."/>
            <person name="Bristow J."/>
            <person name="Eisen J.A."/>
            <person name="Markowitz V."/>
            <person name="Hugenholtz P."/>
            <person name="Kyrpides N.C."/>
            <person name="Klenk H.P."/>
            <person name="Detter J.C."/>
        </authorList>
    </citation>
    <scope>NUCLEOTIDE SEQUENCE [LARGE SCALE GENOMIC DNA]</scope>
    <source>
        <strain evidence="3">ATCC 43812 / DSM 4252 / R-10</strain>
    </source>
</reference>
<dbReference type="Proteomes" id="UP000002221">
    <property type="component" value="Chromosome"/>
</dbReference>
<dbReference type="OrthoDB" id="1524356at2"/>
<dbReference type="AlphaFoldDB" id="D0MED4"/>